<evidence type="ECO:0000259" key="1">
    <source>
        <dbReference type="PROSITE" id="PS51186"/>
    </source>
</evidence>
<keyword evidence="3" id="KW-1185">Reference proteome</keyword>
<gene>
    <name evidence="2" type="ORF">LMH87_006906</name>
</gene>
<sequence length="229" mass="25326">MPLQVQPALPEDAATACAIKKAASETSPFDRIFFPQMPDDDTMQVLARRLASEIEESGREGGSCRAFKVVDTDVLLNTGACEMIAFGKWKVECATGTRDEVDDDDLDRFGPGSNVEACALAFDGMENMKRAHVGNSAHIHLQTIHTDPRHQRRGAGLLLVKRCKQDGDAMGLSVWLESSDDGHRLYQRCGFEDVEELVTDLSTWGAYHPHRSWLMVKHARPASLDTANK</sequence>
<dbReference type="GeneID" id="80894065"/>
<name>A0A9W8QPP2_AKAMU</name>
<dbReference type="RefSeq" id="XP_056060183.1">
    <property type="nucleotide sequence ID" value="XM_056191912.1"/>
</dbReference>
<dbReference type="EMBL" id="JAJHUN010000001">
    <property type="protein sequence ID" value="KAJ4165268.1"/>
    <property type="molecule type" value="Genomic_DNA"/>
</dbReference>
<dbReference type="Pfam" id="PF00583">
    <property type="entry name" value="Acetyltransf_1"/>
    <property type="match status" value="1"/>
</dbReference>
<evidence type="ECO:0000313" key="3">
    <source>
        <dbReference type="Proteomes" id="UP001144673"/>
    </source>
</evidence>
<evidence type="ECO:0000313" key="2">
    <source>
        <dbReference type="EMBL" id="KAJ4165268.1"/>
    </source>
</evidence>
<reference evidence="2" key="1">
    <citation type="journal article" date="2023" name="Access Microbiol">
        <title>De-novo genome assembly for Akanthomyces muscarius, a biocontrol agent of insect agricultural pests.</title>
        <authorList>
            <person name="Erdos Z."/>
            <person name="Studholme D.J."/>
            <person name="Raymond B."/>
            <person name="Sharma M."/>
        </authorList>
    </citation>
    <scope>NUCLEOTIDE SEQUENCE</scope>
    <source>
        <strain evidence="2">Ve6</strain>
    </source>
</reference>
<organism evidence="2 3">
    <name type="scientific">Akanthomyces muscarius</name>
    <name type="common">Entomopathogenic fungus</name>
    <name type="synonym">Lecanicillium muscarium</name>
    <dbReference type="NCBI Taxonomy" id="2231603"/>
    <lineage>
        <taxon>Eukaryota</taxon>
        <taxon>Fungi</taxon>
        <taxon>Dikarya</taxon>
        <taxon>Ascomycota</taxon>
        <taxon>Pezizomycotina</taxon>
        <taxon>Sordariomycetes</taxon>
        <taxon>Hypocreomycetidae</taxon>
        <taxon>Hypocreales</taxon>
        <taxon>Cordycipitaceae</taxon>
        <taxon>Akanthomyces</taxon>
    </lineage>
</organism>
<dbReference type="InterPro" id="IPR000182">
    <property type="entry name" value="GNAT_dom"/>
</dbReference>
<feature type="domain" description="N-acetyltransferase" evidence="1">
    <location>
        <begin position="72"/>
        <end position="220"/>
    </location>
</feature>
<dbReference type="PROSITE" id="PS51186">
    <property type="entry name" value="GNAT"/>
    <property type="match status" value="1"/>
</dbReference>
<dbReference type="InterPro" id="IPR016181">
    <property type="entry name" value="Acyl_CoA_acyltransferase"/>
</dbReference>
<comment type="caution">
    <text evidence="2">The sequence shown here is derived from an EMBL/GenBank/DDBJ whole genome shotgun (WGS) entry which is preliminary data.</text>
</comment>
<dbReference type="Proteomes" id="UP001144673">
    <property type="component" value="Chromosome 1"/>
</dbReference>
<dbReference type="SUPFAM" id="SSF55729">
    <property type="entry name" value="Acyl-CoA N-acyltransferases (Nat)"/>
    <property type="match status" value="1"/>
</dbReference>
<dbReference type="InterPro" id="IPR052523">
    <property type="entry name" value="Trichothecene_AcTrans"/>
</dbReference>
<protein>
    <recommendedName>
        <fullName evidence="1">N-acetyltransferase domain-containing protein</fullName>
    </recommendedName>
</protein>
<dbReference type="KEGG" id="amus:LMH87_006906"/>
<dbReference type="Gene3D" id="3.40.630.30">
    <property type="match status" value="1"/>
</dbReference>
<dbReference type="PANTHER" id="PTHR42791:SF1">
    <property type="entry name" value="N-ACETYLTRANSFERASE DOMAIN-CONTAINING PROTEIN"/>
    <property type="match status" value="1"/>
</dbReference>
<proteinExistence type="predicted"/>
<accession>A0A9W8QPP2</accession>
<dbReference type="GO" id="GO:0016747">
    <property type="term" value="F:acyltransferase activity, transferring groups other than amino-acyl groups"/>
    <property type="evidence" value="ECO:0007669"/>
    <property type="project" value="InterPro"/>
</dbReference>
<dbReference type="AlphaFoldDB" id="A0A9W8QPP2"/>
<dbReference type="PANTHER" id="PTHR42791">
    <property type="entry name" value="GNAT FAMILY ACETYLTRANSFERASE"/>
    <property type="match status" value="1"/>
</dbReference>